<sequence length="564" mass="63690">MRYLTLITLIFCAFISLFNYSSAAVVCPDWSSQRLEREIAQLSAQLQRWDIAYHQQGTSLIEDAVYDNLREKQRFWLRCAKKPVSELNPPKSNEPNLHPVAHTGLKKMPSAQEVAKWMRGKQDLWVQPKIDGIAVTLVYQQGRLTTMLSRGDGQYGQDWTAKSRHIPAIPQEIADTSGQLVLQGELFLLMNGHQQKLSGGLNARSKVAGALMRRTLSPDIMQQIGVFIWEWPDGPQTMPARLQKLHELGFPLSQKFTQPVSSLEQVSQWRESWYQQALPFATDGVVIRQQQEPQGRLWRNKTASWAVAWKYPVVQKITDVTGIELSVGRSGKRSVVLLLEPVTLDDKRVARVSLGSPERLKAWDIVIGDRVAVSLAGQGIPRIDEVVWRVAVRDKAIEPEGPPLDFLSCFTPVEGCRAQFLSRLVWLSGPQGLNMAGLGPATWQKLLDARLLDSLIDWLFLTEEQLAQLPGVGSKQAQKLVAQIQLSRQQSLRRWLSALGFPTAGLPMAQRMSWRQLQQFSEQQWLTGQGIGPKNARQIQRFLHHPCVVTMMATLHQQQLPAFD</sequence>
<dbReference type="PANTHER" id="PTHR47810">
    <property type="entry name" value="DNA LIGASE"/>
    <property type="match status" value="1"/>
</dbReference>
<dbReference type="InterPro" id="IPR013840">
    <property type="entry name" value="DNAligase_N"/>
</dbReference>
<reference evidence="10 11" key="2">
    <citation type="submission" date="2020-06" db="EMBL/GenBank/DDBJ databases">
        <title>Polyphasic characterization of a Rahnella strain isolated from tree sap.</title>
        <authorList>
            <person name="Kim I.S."/>
        </authorList>
    </citation>
    <scope>NUCLEOTIDE SEQUENCE [LARGE SCALE GENOMIC DNA]</scope>
    <source>
        <strain evidence="10 11">SAP-1</strain>
    </source>
</reference>
<evidence type="ECO:0000256" key="8">
    <source>
        <dbReference type="SAM" id="SignalP"/>
    </source>
</evidence>
<reference evidence="10 11" key="1">
    <citation type="submission" date="2020-01" db="EMBL/GenBank/DDBJ databases">
        <authorList>
            <person name="Lee S.D."/>
        </authorList>
    </citation>
    <scope>NUCLEOTIDE SEQUENCE [LARGE SCALE GENOMIC DNA]</scope>
    <source>
        <strain evidence="10 11">SAP-1</strain>
    </source>
</reference>
<dbReference type="Pfam" id="PF03120">
    <property type="entry name" value="OB_DNA_ligase"/>
    <property type="match status" value="1"/>
</dbReference>
<dbReference type="Proteomes" id="UP000585363">
    <property type="component" value="Unassembled WGS sequence"/>
</dbReference>
<dbReference type="Gene3D" id="2.40.50.140">
    <property type="entry name" value="Nucleic acid-binding proteins"/>
    <property type="match status" value="1"/>
</dbReference>
<dbReference type="InterPro" id="IPR013839">
    <property type="entry name" value="DNAligase_adenylation"/>
</dbReference>
<dbReference type="RefSeq" id="WP_169405121.1">
    <property type="nucleotide sequence ID" value="NZ_JAADJU010000014.1"/>
</dbReference>
<evidence type="ECO:0000259" key="9">
    <source>
        <dbReference type="SMART" id="SM00532"/>
    </source>
</evidence>
<keyword evidence="5 7" id="KW-0234">DNA repair</keyword>
<dbReference type="InterPro" id="IPR004150">
    <property type="entry name" value="NAD_DNA_ligase_OB"/>
</dbReference>
<dbReference type="HAMAP" id="MF_01587">
    <property type="entry name" value="DNA_ligase_B"/>
    <property type="match status" value="1"/>
</dbReference>
<dbReference type="InterPro" id="IPR020923">
    <property type="entry name" value="DNA_ligase_B"/>
</dbReference>
<dbReference type="InterPro" id="IPR012340">
    <property type="entry name" value="NA-bd_OB-fold"/>
</dbReference>
<feature type="signal peptide" evidence="8">
    <location>
        <begin position="1"/>
        <end position="23"/>
    </location>
</feature>
<name>A0A848MQR4_9GAMM</name>
<dbReference type="Gene3D" id="1.10.150.20">
    <property type="entry name" value="5' to 3' exonuclease, C-terminal subdomain"/>
    <property type="match status" value="2"/>
</dbReference>
<evidence type="ECO:0000256" key="3">
    <source>
        <dbReference type="ARBA" id="ARBA00022763"/>
    </source>
</evidence>
<dbReference type="Gene3D" id="1.10.287.610">
    <property type="entry name" value="Helix hairpin bin"/>
    <property type="match status" value="1"/>
</dbReference>
<dbReference type="PIRSF" id="PIRSF001604">
    <property type="entry name" value="LigA"/>
    <property type="match status" value="1"/>
</dbReference>
<dbReference type="InterPro" id="IPR010994">
    <property type="entry name" value="RuvA_2-like"/>
</dbReference>
<dbReference type="AlphaFoldDB" id="A0A848MQR4"/>
<dbReference type="GO" id="GO:0003911">
    <property type="term" value="F:DNA ligase (NAD+) activity"/>
    <property type="evidence" value="ECO:0007669"/>
    <property type="project" value="UniProtKB-UniRule"/>
</dbReference>
<protein>
    <recommendedName>
        <fullName evidence="7">DNA ligase B</fullName>
        <ecNumber evidence="7">6.5.1.2</ecNumber>
    </recommendedName>
    <alternativeName>
        <fullName evidence="7">Polydeoxyribonucleotide synthase [NAD(+)] B</fullName>
    </alternativeName>
</protein>
<organism evidence="10 11">
    <name type="scientific">Rouxiella aceris</name>
    <dbReference type="NCBI Taxonomy" id="2703884"/>
    <lineage>
        <taxon>Bacteria</taxon>
        <taxon>Pseudomonadati</taxon>
        <taxon>Pseudomonadota</taxon>
        <taxon>Gammaproteobacteria</taxon>
        <taxon>Enterobacterales</taxon>
        <taxon>Yersiniaceae</taxon>
        <taxon>Rouxiella</taxon>
    </lineage>
</organism>
<evidence type="ECO:0000256" key="1">
    <source>
        <dbReference type="ARBA" id="ARBA00022598"/>
    </source>
</evidence>
<dbReference type="PANTHER" id="PTHR47810:SF1">
    <property type="entry name" value="DNA LIGASE B"/>
    <property type="match status" value="1"/>
</dbReference>
<keyword evidence="8" id="KW-0732">Signal</keyword>
<evidence type="ECO:0000313" key="10">
    <source>
        <dbReference type="EMBL" id="NMP29409.1"/>
    </source>
</evidence>
<keyword evidence="11" id="KW-1185">Reference proteome</keyword>
<dbReference type="SMART" id="SM00532">
    <property type="entry name" value="LIGANc"/>
    <property type="match status" value="1"/>
</dbReference>
<dbReference type="Gene3D" id="3.30.470.30">
    <property type="entry name" value="DNA ligase/mRNA capping enzyme"/>
    <property type="match status" value="1"/>
</dbReference>
<evidence type="ECO:0000256" key="7">
    <source>
        <dbReference type="HAMAP-Rule" id="MF_01587"/>
    </source>
</evidence>
<dbReference type="EC" id="6.5.1.2" evidence="7"/>
<comment type="catalytic activity">
    <reaction evidence="6 7">
        <text>NAD(+) + (deoxyribonucleotide)n-3'-hydroxyl + 5'-phospho-(deoxyribonucleotide)m = (deoxyribonucleotide)n+m + AMP + beta-nicotinamide D-nucleotide.</text>
        <dbReference type="EC" id="6.5.1.2"/>
    </reaction>
</comment>
<dbReference type="EMBL" id="JAADJU010000014">
    <property type="protein sequence ID" value="NMP29409.1"/>
    <property type="molecule type" value="Genomic_DNA"/>
</dbReference>
<feature type="active site" description="N6-AMP-lysine intermediate" evidence="7">
    <location>
        <position position="129"/>
    </location>
</feature>
<dbReference type="SUPFAM" id="SSF56091">
    <property type="entry name" value="DNA ligase/mRNA capping enzyme, catalytic domain"/>
    <property type="match status" value="1"/>
</dbReference>
<dbReference type="Pfam" id="PF01653">
    <property type="entry name" value="DNA_ligase_aden"/>
    <property type="match status" value="1"/>
</dbReference>
<evidence type="ECO:0000256" key="4">
    <source>
        <dbReference type="ARBA" id="ARBA00023027"/>
    </source>
</evidence>
<dbReference type="GO" id="GO:0006281">
    <property type="term" value="P:DNA repair"/>
    <property type="evidence" value="ECO:0007669"/>
    <property type="project" value="UniProtKB-KW"/>
</dbReference>
<dbReference type="SUPFAM" id="SSF50249">
    <property type="entry name" value="Nucleic acid-binding proteins"/>
    <property type="match status" value="1"/>
</dbReference>
<dbReference type="InterPro" id="IPR001679">
    <property type="entry name" value="DNA_ligase"/>
</dbReference>
<keyword evidence="1 7" id="KW-0436">Ligase</keyword>
<comment type="caution">
    <text evidence="10">The sequence shown here is derived from an EMBL/GenBank/DDBJ whole genome shotgun (WGS) entry which is preliminary data.</text>
</comment>
<evidence type="ECO:0000313" key="11">
    <source>
        <dbReference type="Proteomes" id="UP000585363"/>
    </source>
</evidence>
<comment type="function">
    <text evidence="7">Catalyzes the formation of phosphodiester linkages between 5'-phosphoryl and 3'-hydroxyl groups in double-stranded DNA using NAD as a coenzyme and as the energy source for the reaction.</text>
</comment>
<feature type="chain" id="PRO_5032588164" description="DNA ligase B" evidence="8">
    <location>
        <begin position="24"/>
        <end position="564"/>
    </location>
</feature>
<gene>
    <name evidence="7 10" type="primary">ligB</name>
    <name evidence="10" type="ORF">GW590_21420</name>
</gene>
<proteinExistence type="inferred from homology"/>
<dbReference type="NCBIfam" id="NF005987">
    <property type="entry name" value="PRK08097.1"/>
    <property type="match status" value="1"/>
</dbReference>
<dbReference type="SUPFAM" id="SSF47781">
    <property type="entry name" value="RuvA domain 2-like"/>
    <property type="match status" value="1"/>
</dbReference>
<accession>A0A848MQR4</accession>
<comment type="similarity">
    <text evidence="7">Belongs to the NAD-dependent DNA ligase family. LigB subfamily.</text>
</comment>
<dbReference type="GO" id="GO:0006260">
    <property type="term" value="P:DNA replication"/>
    <property type="evidence" value="ECO:0007669"/>
    <property type="project" value="UniProtKB-KW"/>
</dbReference>
<keyword evidence="3 7" id="KW-0227">DNA damage</keyword>
<evidence type="ECO:0000256" key="5">
    <source>
        <dbReference type="ARBA" id="ARBA00023204"/>
    </source>
</evidence>
<evidence type="ECO:0000256" key="6">
    <source>
        <dbReference type="ARBA" id="ARBA00034005"/>
    </source>
</evidence>
<dbReference type="Pfam" id="PF14520">
    <property type="entry name" value="HHH_5"/>
    <property type="match status" value="1"/>
</dbReference>
<dbReference type="InterPro" id="IPR050326">
    <property type="entry name" value="NAD_dep_DNA_ligaseB"/>
</dbReference>
<keyword evidence="4 7" id="KW-0520">NAD</keyword>
<keyword evidence="2 7" id="KW-0235">DNA replication</keyword>
<feature type="domain" description="NAD-dependent DNA ligase N-terminal" evidence="9">
    <location>
        <begin position="34"/>
        <end position="432"/>
    </location>
</feature>
<evidence type="ECO:0000256" key="2">
    <source>
        <dbReference type="ARBA" id="ARBA00022705"/>
    </source>
</evidence>